<gene>
    <name evidence="4" type="ORF">IFK94_14205</name>
</gene>
<dbReference type="AlphaFoldDB" id="A0A8J7CFB7"/>
<feature type="chain" id="PRO_5035308461" evidence="3">
    <location>
        <begin position="20"/>
        <end position="323"/>
    </location>
</feature>
<sequence>MRARTLLLLSILLLLPAGAGSDQANLTDLVLTGELRAGEADRMTAPITAADELQLKWLTGEGEQVQPGEAVARLDPGRLRENLDDQEDRLEDLLQQQVLNQTDATLKRLDLELALDRAETARIMAGLDASVPEETLKGVEYSKRQLEFERNKHAETAARFALVSQEESRLASEAANNLELSQVRDSIARFERELSSLELRASSPGIVVHGTHPWEGRKFREGDNVRSGWLVASVPELGSMEVAAWAAEPDVPRIRIGQQATLHLDAYPARLFHGKVVGLGLAGENRPLWGDSPYYPVRIAFDEVDAGIMKPGMSVRAVLEEQP</sequence>
<dbReference type="PANTHER" id="PTHR32347">
    <property type="entry name" value="EFFLUX SYSTEM COMPONENT YKNX-RELATED"/>
    <property type="match status" value="1"/>
</dbReference>
<name>A0A8J7CFB7_9BACT</name>
<dbReference type="PANTHER" id="PTHR32347:SF23">
    <property type="entry name" value="BLL5650 PROTEIN"/>
    <property type="match status" value="1"/>
</dbReference>
<organism evidence="4 5">
    <name type="scientific">Candidatus Polarisedimenticola svalbardensis</name>
    <dbReference type="NCBI Taxonomy" id="2886004"/>
    <lineage>
        <taxon>Bacteria</taxon>
        <taxon>Pseudomonadati</taxon>
        <taxon>Acidobacteriota</taxon>
        <taxon>Candidatus Polarisedimenticolia</taxon>
        <taxon>Candidatus Polarisedimenticolales</taxon>
        <taxon>Candidatus Polarisedimenticolaceae</taxon>
        <taxon>Candidatus Polarisedimenticola</taxon>
    </lineage>
</organism>
<feature type="signal peptide" evidence="3">
    <location>
        <begin position="1"/>
        <end position="19"/>
    </location>
</feature>
<dbReference type="Proteomes" id="UP000648239">
    <property type="component" value="Unassembled WGS sequence"/>
</dbReference>
<evidence type="ECO:0000256" key="3">
    <source>
        <dbReference type="SAM" id="SignalP"/>
    </source>
</evidence>
<reference evidence="4 5" key="1">
    <citation type="submission" date="2020-08" db="EMBL/GenBank/DDBJ databases">
        <title>Acidobacteriota in marine sediments use diverse sulfur dissimilation pathways.</title>
        <authorList>
            <person name="Wasmund K."/>
        </authorList>
    </citation>
    <scope>NUCLEOTIDE SEQUENCE [LARGE SCALE GENOMIC DNA]</scope>
    <source>
        <strain evidence="4">MAG AM4</strain>
    </source>
</reference>
<proteinExistence type="predicted"/>
<comment type="subcellular location">
    <subcellularLocation>
        <location evidence="1">Cell envelope</location>
    </subcellularLocation>
</comment>
<evidence type="ECO:0000313" key="5">
    <source>
        <dbReference type="Proteomes" id="UP000648239"/>
    </source>
</evidence>
<comment type="caution">
    <text evidence="4">The sequence shown here is derived from an EMBL/GenBank/DDBJ whole genome shotgun (WGS) entry which is preliminary data.</text>
</comment>
<accession>A0A8J7CFB7</accession>
<dbReference type="Gene3D" id="2.40.30.170">
    <property type="match status" value="1"/>
</dbReference>
<evidence type="ECO:0000256" key="2">
    <source>
        <dbReference type="ARBA" id="ARBA00023054"/>
    </source>
</evidence>
<protein>
    <submittedName>
        <fullName evidence="4">Efflux RND transporter periplasmic adaptor subunit</fullName>
    </submittedName>
</protein>
<keyword evidence="3" id="KW-0732">Signal</keyword>
<keyword evidence="2" id="KW-0175">Coiled coil</keyword>
<evidence type="ECO:0000313" key="4">
    <source>
        <dbReference type="EMBL" id="MBD3869269.1"/>
    </source>
</evidence>
<dbReference type="InterPro" id="IPR050465">
    <property type="entry name" value="UPF0194_transport"/>
</dbReference>
<evidence type="ECO:0000256" key="1">
    <source>
        <dbReference type="ARBA" id="ARBA00004196"/>
    </source>
</evidence>
<dbReference type="GO" id="GO:0030313">
    <property type="term" value="C:cell envelope"/>
    <property type="evidence" value="ECO:0007669"/>
    <property type="project" value="UniProtKB-SubCell"/>
</dbReference>
<dbReference type="EMBL" id="JACXWD010000071">
    <property type="protein sequence ID" value="MBD3869269.1"/>
    <property type="molecule type" value="Genomic_DNA"/>
</dbReference>